<feature type="region of interest" description="Disordered" evidence="1">
    <location>
        <begin position="116"/>
        <end position="147"/>
    </location>
</feature>
<gene>
    <name evidence="2" type="ORF">PGLA1383_LOCUS679</name>
</gene>
<dbReference type="AlphaFoldDB" id="A0A813D0E5"/>
<keyword evidence="3" id="KW-1185">Reference proteome</keyword>
<reference evidence="2" key="1">
    <citation type="submission" date="2021-02" db="EMBL/GenBank/DDBJ databases">
        <authorList>
            <person name="Dougan E. K."/>
            <person name="Rhodes N."/>
            <person name="Thang M."/>
            <person name="Chan C."/>
        </authorList>
    </citation>
    <scope>NUCLEOTIDE SEQUENCE</scope>
</reference>
<comment type="caution">
    <text evidence="2">The sequence shown here is derived from an EMBL/GenBank/DDBJ whole genome shotgun (WGS) entry which is preliminary data.</text>
</comment>
<protein>
    <recommendedName>
        <fullName evidence="4">Myb-like domain-containing protein</fullName>
    </recommendedName>
</protein>
<sequence length="726" mass="80472">MSWSCPTTNNNNTCPICGTCKPLVGKWLRWSVASWSSQSGKGCARSLQGSLALEFTTGQLNLSKGSCHRQQTKPQKQHQQQQQLQQQHQLAKGSIIVARIAVCRCSGRRSLVDLALNNNNNNSNNNNNNNNDDNNNNDNNMGSSTLRDSDVLGEVEDILGEVTREIPGGSAKLCRSRFQGPDRPSSNRSFFGDLGTNGYPGDTSEYPSRPRSRLTSSCALTHNARECQSTRSMVDPGPESSAELLLVEAMTSKRQQQQEQKQQQQQQLRQQQQQRRAWKLLSRSVSAWSNSRPAEQELQVTQLEQRLAAAEYNNNSSNNSLDWHQLLELLRAAAAALSAPRAKAAAASVASLQPLDEAAQAQLAACAVRQKRLRSLLLRVLLLLQAFEADERVSCILHYLGRLVARFEVRAGDIGTAAAAGKQWNLIKAASGNNNEDDDDINNNNNNNQQPQSQWLEEGSVGRVDVSKRLHNSERLGCRGEAPKSCIKSRKYARVGDRHSENRVLPTFGVSSAFRQEEVTASGKGSKPVAPSLAAANRTTTIPTRTTLTYPAESQNSARDSRGKGKQPWRKAEKDELVSVVQDRLRAYPARKLQTVLTTTDWVAVGQRFGRSADSVRKKYLTMTDDRYHFDRCPVRQKTGVIKNMVTEAMIILGGEATIPELIDCCKNDAVLQLRYGEYLNIQLTNIQGSAQQVPLWVRNISCNLNSHQVFRTVGMKRNGRKAIQA</sequence>
<evidence type="ECO:0000313" key="3">
    <source>
        <dbReference type="Proteomes" id="UP000654075"/>
    </source>
</evidence>
<feature type="region of interest" description="Disordered" evidence="1">
    <location>
        <begin position="431"/>
        <end position="454"/>
    </location>
</feature>
<evidence type="ECO:0008006" key="4">
    <source>
        <dbReference type="Google" id="ProtNLM"/>
    </source>
</evidence>
<organism evidence="2 3">
    <name type="scientific">Polarella glacialis</name>
    <name type="common">Dinoflagellate</name>
    <dbReference type="NCBI Taxonomy" id="89957"/>
    <lineage>
        <taxon>Eukaryota</taxon>
        <taxon>Sar</taxon>
        <taxon>Alveolata</taxon>
        <taxon>Dinophyceae</taxon>
        <taxon>Suessiales</taxon>
        <taxon>Suessiaceae</taxon>
        <taxon>Polarella</taxon>
    </lineage>
</organism>
<evidence type="ECO:0000256" key="1">
    <source>
        <dbReference type="SAM" id="MobiDB-lite"/>
    </source>
</evidence>
<feature type="region of interest" description="Disordered" evidence="1">
    <location>
        <begin position="250"/>
        <end position="270"/>
    </location>
</feature>
<feature type="compositionally biased region" description="Low complexity" evidence="1">
    <location>
        <begin position="117"/>
        <end position="140"/>
    </location>
</feature>
<feature type="region of interest" description="Disordered" evidence="1">
    <location>
        <begin position="545"/>
        <end position="573"/>
    </location>
</feature>
<proteinExistence type="predicted"/>
<accession>A0A813D0E5</accession>
<dbReference type="EMBL" id="CAJNNV010000159">
    <property type="protein sequence ID" value="CAE8581664.1"/>
    <property type="molecule type" value="Genomic_DNA"/>
</dbReference>
<dbReference type="PANTHER" id="PTHR16148:SF14">
    <property type="entry name" value="MYND-TYPE DOMAIN-CONTAINING PROTEIN"/>
    <property type="match status" value="1"/>
</dbReference>
<dbReference type="Proteomes" id="UP000654075">
    <property type="component" value="Unassembled WGS sequence"/>
</dbReference>
<dbReference type="PANTHER" id="PTHR16148">
    <property type="entry name" value="NF-KAPPA-B-REPRESSING FACTOR-RELATED"/>
    <property type="match status" value="1"/>
</dbReference>
<evidence type="ECO:0000313" key="2">
    <source>
        <dbReference type="EMBL" id="CAE8581664.1"/>
    </source>
</evidence>
<name>A0A813D0E5_POLGL</name>
<feature type="compositionally biased region" description="Low complexity" evidence="1">
    <location>
        <begin position="254"/>
        <end position="270"/>
    </location>
</feature>
<feature type="region of interest" description="Disordered" evidence="1">
    <location>
        <begin position="172"/>
        <end position="214"/>
    </location>
</feature>